<reference evidence="2 3" key="1">
    <citation type="submission" date="2018-04" db="EMBL/GenBank/DDBJ databases">
        <title>Genomic Encyclopedia of Type Strains, Phase IV (KMG-IV): sequencing the most valuable type-strain genomes for metagenomic binning, comparative biology and taxonomic classification.</title>
        <authorList>
            <person name="Goeker M."/>
        </authorList>
    </citation>
    <scope>NUCLEOTIDE SEQUENCE [LARGE SCALE GENOMIC DNA]</scope>
    <source>
        <strain evidence="2 3">DSM 10065</strain>
    </source>
</reference>
<sequence length="258" mass="26375">MNSQNSNPFALPGFGQAGDMSHNPLLASMEMMRQAWQGLATSGMLAQPPVSAALTTEDLDRRIGDLRAVENWLRINMSMLASSIQALEVQRATIATLKSFANVPGAPADSGDNPSPLEVALGIKPSGQAKIKTPAQVHDEAASEAAQASPAGADPQAAAHLLQSDPAALSGAAQGWWNMLQKQFDTLAAATVAGMQATQPGQAGASGADGRGAARKAPAKRARAASSAKKAAGKAPAAKSSAAAKPPRKRAVRQSRAT</sequence>
<feature type="region of interest" description="Disordered" evidence="1">
    <location>
        <begin position="199"/>
        <end position="258"/>
    </location>
</feature>
<dbReference type="InterPro" id="IPR050026">
    <property type="entry name" value="PHA_gran_PhaM_N"/>
</dbReference>
<keyword evidence="3" id="KW-1185">Reference proteome</keyword>
<dbReference type="EMBL" id="QEKO01000002">
    <property type="protein sequence ID" value="PVY62624.1"/>
    <property type="molecule type" value="Genomic_DNA"/>
</dbReference>
<protein>
    <submittedName>
        <fullName evidence="2">Uncharacterized protein</fullName>
    </submittedName>
</protein>
<comment type="caution">
    <text evidence="2">The sequence shown here is derived from an EMBL/GenBank/DDBJ whole genome shotgun (WGS) entry which is preliminary data.</text>
</comment>
<name>A0A2U1CNV9_9BURK</name>
<dbReference type="STRING" id="1231391.GCA_000308195_02903"/>
<evidence type="ECO:0000256" key="1">
    <source>
        <dbReference type="SAM" id="MobiDB-lite"/>
    </source>
</evidence>
<feature type="compositionally biased region" description="Basic residues" evidence="1">
    <location>
        <begin position="246"/>
        <end position="258"/>
    </location>
</feature>
<feature type="compositionally biased region" description="Low complexity" evidence="1">
    <location>
        <begin position="143"/>
        <end position="158"/>
    </location>
</feature>
<evidence type="ECO:0000313" key="2">
    <source>
        <dbReference type="EMBL" id="PVY62624.1"/>
    </source>
</evidence>
<proteinExistence type="predicted"/>
<dbReference type="RefSeq" id="WP_116518482.1">
    <property type="nucleotide sequence ID" value="NZ_JACCEX010000002.1"/>
</dbReference>
<organism evidence="2 3">
    <name type="scientific">Pusillimonas noertemannii</name>
    <dbReference type="NCBI Taxonomy" id="305977"/>
    <lineage>
        <taxon>Bacteria</taxon>
        <taxon>Pseudomonadati</taxon>
        <taxon>Pseudomonadota</taxon>
        <taxon>Betaproteobacteria</taxon>
        <taxon>Burkholderiales</taxon>
        <taxon>Alcaligenaceae</taxon>
        <taxon>Pusillimonas</taxon>
    </lineage>
</organism>
<feature type="compositionally biased region" description="Low complexity" evidence="1">
    <location>
        <begin position="224"/>
        <end position="245"/>
    </location>
</feature>
<gene>
    <name evidence="2" type="ORF">C7440_2119</name>
</gene>
<feature type="compositionally biased region" description="Basic residues" evidence="1">
    <location>
        <begin position="213"/>
        <end position="223"/>
    </location>
</feature>
<dbReference type="NCBIfam" id="NF043076">
    <property type="entry name" value="PHA_gran_PhaM"/>
    <property type="match status" value="1"/>
</dbReference>
<dbReference type="AlphaFoldDB" id="A0A2U1CNV9"/>
<evidence type="ECO:0000313" key="3">
    <source>
        <dbReference type="Proteomes" id="UP000246145"/>
    </source>
</evidence>
<feature type="region of interest" description="Disordered" evidence="1">
    <location>
        <begin position="129"/>
        <end position="158"/>
    </location>
</feature>
<dbReference type="Proteomes" id="UP000246145">
    <property type="component" value="Unassembled WGS sequence"/>
</dbReference>
<dbReference type="OrthoDB" id="8566581at2"/>
<accession>A0A2U1CNV9</accession>